<organism evidence="1 2">
    <name type="scientific">Rhizorhabdus wittichii</name>
    <dbReference type="NCBI Taxonomy" id="160791"/>
    <lineage>
        <taxon>Bacteria</taxon>
        <taxon>Pseudomonadati</taxon>
        <taxon>Pseudomonadota</taxon>
        <taxon>Alphaproteobacteria</taxon>
        <taxon>Sphingomonadales</taxon>
        <taxon>Sphingomonadaceae</taxon>
        <taxon>Rhizorhabdus</taxon>
    </lineage>
</organism>
<proteinExistence type="predicted"/>
<name>A0A975HE83_9SPHN</name>
<dbReference type="InterPro" id="IPR029069">
    <property type="entry name" value="HotDog_dom_sf"/>
</dbReference>
<reference evidence="1" key="1">
    <citation type="submission" date="2020-07" db="EMBL/GenBank/DDBJ databases">
        <authorList>
            <person name="Camacho E."/>
        </authorList>
    </citation>
    <scope>NUCLEOTIDE SEQUENCE</scope>
    <source>
        <strain evidence="1">MPO218</strain>
    </source>
</reference>
<evidence type="ECO:0008006" key="3">
    <source>
        <dbReference type="Google" id="ProtNLM"/>
    </source>
</evidence>
<protein>
    <recommendedName>
        <fullName evidence="3">Thioesterase family protein</fullName>
    </recommendedName>
</protein>
<dbReference type="Proteomes" id="UP000664914">
    <property type="component" value="Chromosome"/>
</dbReference>
<dbReference type="AlphaFoldDB" id="A0A975HE83"/>
<evidence type="ECO:0000313" key="1">
    <source>
        <dbReference type="EMBL" id="QTH22201.1"/>
    </source>
</evidence>
<accession>A0A975HE83</accession>
<reference evidence="1" key="2">
    <citation type="submission" date="2021-04" db="EMBL/GenBank/DDBJ databases">
        <title>Isolation and genomic analysis of the ibuprofen-degrading bacterium Sphingomonas strain MPO218.</title>
        <authorList>
            <person name="Aulestia M."/>
            <person name="Flores A."/>
            <person name="Mangas E.L."/>
            <person name="Perez-Pulido A.J."/>
            <person name="Santero E."/>
            <person name="Camacho E.M."/>
        </authorList>
    </citation>
    <scope>NUCLEOTIDE SEQUENCE</scope>
    <source>
        <strain evidence="1">MPO218</strain>
    </source>
</reference>
<dbReference type="EMBL" id="CP059319">
    <property type="protein sequence ID" value="QTH22201.1"/>
    <property type="molecule type" value="Genomic_DNA"/>
</dbReference>
<evidence type="ECO:0000313" key="2">
    <source>
        <dbReference type="Proteomes" id="UP000664914"/>
    </source>
</evidence>
<sequence>MLSNAPISGLDLMALMADTAAAWASARLPGGVRLSACESFRLAGGFGAGDVEVESWAVVEDRQSVTVSVFATAPQHGGGRRMAGSGRFTFTTLPSERKFRA</sequence>
<gene>
    <name evidence="1" type="ORF">HRJ34_01315</name>
</gene>
<dbReference type="SUPFAM" id="SSF54637">
    <property type="entry name" value="Thioesterase/thiol ester dehydrase-isomerase"/>
    <property type="match status" value="1"/>
</dbReference>